<feature type="compositionally biased region" description="Acidic residues" evidence="3">
    <location>
        <begin position="15"/>
        <end position="24"/>
    </location>
</feature>
<feature type="compositionally biased region" description="Pro residues" evidence="3">
    <location>
        <begin position="200"/>
        <end position="212"/>
    </location>
</feature>
<dbReference type="AlphaFoldDB" id="A0AAV3S050"/>
<feature type="coiled-coil region" evidence="2">
    <location>
        <begin position="265"/>
        <end position="327"/>
    </location>
</feature>
<dbReference type="PANTHER" id="PTHR31471:SF51">
    <property type="entry name" value="REMORIN FAMILY PROTEIN"/>
    <property type="match status" value="1"/>
</dbReference>
<feature type="compositionally biased region" description="Basic and acidic residues" evidence="3">
    <location>
        <begin position="100"/>
        <end position="110"/>
    </location>
</feature>
<evidence type="ECO:0000313" key="5">
    <source>
        <dbReference type="EMBL" id="GAA0187363.1"/>
    </source>
</evidence>
<keyword evidence="6" id="KW-1185">Reference proteome</keyword>
<evidence type="ECO:0000256" key="1">
    <source>
        <dbReference type="ARBA" id="ARBA00005711"/>
    </source>
</evidence>
<feature type="region of interest" description="Disordered" evidence="3">
    <location>
        <begin position="81"/>
        <end position="235"/>
    </location>
</feature>
<dbReference type="EMBL" id="BAABME010014628">
    <property type="protein sequence ID" value="GAA0187363.1"/>
    <property type="molecule type" value="Genomic_DNA"/>
</dbReference>
<proteinExistence type="inferred from homology"/>
<dbReference type="InterPro" id="IPR005516">
    <property type="entry name" value="Remorin_C"/>
</dbReference>
<dbReference type="PANTHER" id="PTHR31471">
    <property type="entry name" value="OS02G0116800 PROTEIN"/>
    <property type="match status" value="1"/>
</dbReference>
<evidence type="ECO:0000313" key="6">
    <source>
        <dbReference type="Proteomes" id="UP001454036"/>
    </source>
</evidence>
<dbReference type="SUPFAM" id="SSF101447">
    <property type="entry name" value="Formin homology 2 domain (FH2 domain)"/>
    <property type="match status" value="1"/>
</dbReference>
<feature type="region of interest" description="Disordered" evidence="3">
    <location>
        <begin position="1"/>
        <end position="46"/>
    </location>
</feature>
<protein>
    <recommendedName>
        <fullName evidence="4">Remorin C-terminal domain-containing protein</fullName>
    </recommendedName>
</protein>
<organism evidence="5 6">
    <name type="scientific">Lithospermum erythrorhizon</name>
    <name type="common">Purple gromwell</name>
    <name type="synonym">Lithospermum officinale var. erythrorhizon</name>
    <dbReference type="NCBI Taxonomy" id="34254"/>
    <lineage>
        <taxon>Eukaryota</taxon>
        <taxon>Viridiplantae</taxon>
        <taxon>Streptophyta</taxon>
        <taxon>Embryophyta</taxon>
        <taxon>Tracheophyta</taxon>
        <taxon>Spermatophyta</taxon>
        <taxon>Magnoliopsida</taxon>
        <taxon>eudicotyledons</taxon>
        <taxon>Gunneridae</taxon>
        <taxon>Pentapetalae</taxon>
        <taxon>asterids</taxon>
        <taxon>lamiids</taxon>
        <taxon>Boraginales</taxon>
        <taxon>Boraginaceae</taxon>
        <taxon>Boraginoideae</taxon>
        <taxon>Lithospermeae</taxon>
        <taxon>Lithospermum</taxon>
    </lineage>
</organism>
<feature type="domain" description="Remorin C-terminal" evidence="4">
    <location>
        <begin position="235"/>
        <end position="336"/>
    </location>
</feature>
<accession>A0AAV3S050</accession>
<comment type="caution">
    <text evidence="5">The sequence shown here is derived from an EMBL/GenBank/DDBJ whole genome shotgun (WGS) entry which is preliminary data.</text>
</comment>
<keyword evidence="2" id="KW-0175">Coiled coil</keyword>
<evidence type="ECO:0000259" key="4">
    <source>
        <dbReference type="Pfam" id="PF03763"/>
    </source>
</evidence>
<name>A0AAV3S050_LITER</name>
<dbReference type="Proteomes" id="UP001454036">
    <property type="component" value="Unassembled WGS sequence"/>
</dbReference>
<comment type="similarity">
    <text evidence="1">Belongs to the remorin family.</text>
</comment>
<gene>
    <name evidence="5" type="ORF">LIER_34651</name>
</gene>
<sequence length="341" mass="38400">MDFLYKQMRGRLSDTEQENEEESSTTDKKIPPQKSQSFKGVKRTPSWLQKQFSRQISRDYSKEGDEYQAALAAAAFAIQSLEESQSRARKKNAGPVLVSKPDDKPTGLERRRTRSVSFSDEVPTTIPDITDSRVPVRPETMGKLAEKVPSIKKTSTLKEHFSNKVNGETENEEGGKATGHPPSVKKASSFGDTKPGTSIPRPPPPPPPPPPTRRITPQMDRTRIQSSVKSGTYHREADAWEKNELTKIKEKYEKISSTIVNWESKKKLKAKRKSEEKEAELDKRKAKTLQNYREQVARVDNIAAGAIARARENQRNEELKVKEKANKIRVTGKPPSSCLCC</sequence>
<evidence type="ECO:0000256" key="3">
    <source>
        <dbReference type="SAM" id="MobiDB-lite"/>
    </source>
</evidence>
<reference evidence="5 6" key="1">
    <citation type="submission" date="2024-01" db="EMBL/GenBank/DDBJ databases">
        <title>The complete chloroplast genome sequence of Lithospermum erythrorhizon: insights into the phylogenetic relationship among Boraginaceae species and the maternal lineages of purple gromwells.</title>
        <authorList>
            <person name="Okada T."/>
            <person name="Watanabe K."/>
        </authorList>
    </citation>
    <scope>NUCLEOTIDE SEQUENCE [LARGE SCALE GENOMIC DNA]</scope>
</reference>
<dbReference type="Pfam" id="PF03763">
    <property type="entry name" value="Remorin_C"/>
    <property type="match status" value="1"/>
</dbReference>
<evidence type="ECO:0000256" key="2">
    <source>
        <dbReference type="SAM" id="Coils"/>
    </source>
</evidence>